<dbReference type="Proteomes" id="UP000319004">
    <property type="component" value="Chromosome"/>
</dbReference>
<dbReference type="Gene3D" id="1.25.10.10">
    <property type="entry name" value="Leucine-rich Repeat Variant"/>
    <property type="match status" value="1"/>
</dbReference>
<dbReference type="Pfam" id="PF23500">
    <property type="entry name" value="DUF7133"/>
    <property type="match status" value="1"/>
</dbReference>
<dbReference type="EMBL" id="CP037423">
    <property type="protein sequence ID" value="QDV46303.1"/>
    <property type="molecule type" value="Genomic_DNA"/>
</dbReference>
<dbReference type="Gene3D" id="2.120.10.30">
    <property type="entry name" value="TolB, C-terminal domain"/>
    <property type="match status" value="1"/>
</dbReference>
<evidence type="ECO:0000256" key="1">
    <source>
        <dbReference type="SAM" id="MobiDB-lite"/>
    </source>
</evidence>
<dbReference type="InterPro" id="IPR029062">
    <property type="entry name" value="Class_I_gatase-like"/>
</dbReference>
<keyword evidence="2" id="KW-0732">Signal</keyword>
<feature type="chain" id="PRO_5021828004" evidence="2">
    <location>
        <begin position="32"/>
        <end position="970"/>
    </location>
</feature>
<dbReference type="NCBIfam" id="TIGR02604">
    <property type="entry name" value="Piru_Ver_Nterm"/>
    <property type="match status" value="1"/>
</dbReference>
<dbReference type="PANTHER" id="PTHR33546">
    <property type="entry name" value="LARGE, MULTIFUNCTIONAL SECRETED PROTEIN-RELATED"/>
    <property type="match status" value="1"/>
</dbReference>
<name>A0A518HZN3_9BACT</name>
<evidence type="ECO:0000313" key="5">
    <source>
        <dbReference type="EMBL" id="QDV46303.1"/>
    </source>
</evidence>
<evidence type="ECO:0000256" key="2">
    <source>
        <dbReference type="SAM" id="SignalP"/>
    </source>
</evidence>
<sequence precursor="true">MLRRHRSWLVPVLAPLTFCLALGLAAAPADAADAEIKQILMVAGPPSHRYGAHEHFAGLRILQDAIQQSSDNARVTVVRGWPSDEQIAAADTIVIYSDGGGRHVAMNHRDQLRKRLAEGTGLVCLHYAVEMLPGESGKDWEELLGGHFEINYSVNPHWVADFKSLPDHPITRGVEPFATDDEWYFHLRFTELGKVTPILSAVAPDHTMKRPDGPHHGNPHVRKSVAAGEPQTVAWAYDRPDGGRSFGFTGGHYHWNWGNDDVRRLVTNAILWTAGESIGPDGSSLGDEPIGIKRLLEDQDYERPKDFDEQATAKRFQLTAQKKKITESAEPTALTNAGDPRDPANAISGITIAEGLEATLAASEPMLRSLTNLDIDSRGRVWVCDVMNYRRNQGARPEGDRIMILEDTDGDGVMDDAKTFYQGRDIDSAMGICVLENATGTDVIVTASPNVWRFVDTDGDDVPDSKTAMFTGVGNPQHDHSGHSFLFGPDGKLYWNFGNTGEQVKDPNGETVIDIHGRPVIDNGAPLYGGMPFRCDLDGSNFEVLAHNFRNNWETTVDSFGTLWQSDNDDDGNRGTRINFVMEHGNYGYRDEVTGGGWREERINQEAEIMHRHWHLNDPGVVPNMLQTGAGSPSGICFYEGRLLPQRFWDQIIHCDPGPNMVRAYPATPDGAGYTATIEPLMTGTTDRWFRPADVCTAPDGSLFVTDWYDPGVGGHNQGDSDRGRLFRLAPPGSDYTVPTFDFTTAGGAVEALRNPNSAVRARAWRSLHAMGRDAEAELLELYADSNPRLRARALWLLGKIDGRGEHYVSMALADSDPNLRITAIRLAKQLTDQPSRWLADAADDESVAVRRELAVALRYDTSDAMPALWAELASAYDGRDRWYLEALGIGSDVRPEACFDAYLDAVNGRWDTPSGRDLVWRIRAPKAADAMVSLIADPNRPLRETDRYFRSLEFHDADVRNAALKRLLP</sequence>
<dbReference type="KEGG" id="snep:Enr13x_62120"/>
<dbReference type="InterPro" id="IPR013428">
    <property type="entry name" value="Membrane-bound_put_N"/>
</dbReference>
<feature type="domain" description="DUF7133" evidence="4">
    <location>
        <begin position="343"/>
        <end position="710"/>
    </location>
</feature>
<dbReference type="AlphaFoldDB" id="A0A518HZN3"/>
<accession>A0A518HZN3</accession>
<dbReference type="InterPro" id="IPR055557">
    <property type="entry name" value="DUF7133"/>
</dbReference>
<feature type="signal peptide" evidence="2">
    <location>
        <begin position="1"/>
        <end position="31"/>
    </location>
</feature>
<dbReference type="InterPro" id="IPR029010">
    <property type="entry name" value="ThuA-like"/>
</dbReference>
<evidence type="ECO:0000259" key="3">
    <source>
        <dbReference type="Pfam" id="PF06283"/>
    </source>
</evidence>
<gene>
    <name evidence="5" type="ORF">Enr13x_62120</name>
</gene>
<organism evidence="5 6">
    <name type="scientific">Stieleria neptunia</name>
    <dbReference type="NCBI Taxonomy" id="2527979"/>
    <lineage>
        <taxon>Bacteria</taxon>
        <taxon>Pseudomonadati</taxon>
        <taxon>Planctomycetota</taxon>
        <taxon>Planctomycetia</taxon>
        <taxon>Pirellulales</taxon>
        <taxon>Pirellulaceae</taxon>
        <taxon>Stieleria</taxon>
    </lineage>
</organism>
<dbReference type="SUPFAM" id="SSF50952">
    <property type="entry name" value="Soluble quinoprotein glucose dehydrogenase"/>
    <property type="match status" value="1"/>
</dbReference>
<dbReference type="Gene3D" id="3.40.50.880">
    <property type="match status" value="1"/>
</dbReference>
<dbReference type="OrthoDB" id="232040at2"/>
<feature type="region of interest" description="Disordered" evidence="1">
    <location>
        <begin position="322"/>
        <end position="343"/>
    </location>
</feature>
<dbReference type="Pfam" id="PF06283">
    <property type="entry name" value="ThuA"/>
    <property type="match status" value="1"/>
</dbReference>
<dbReference type="PANTHER" id="PTHR33546:SF1">
    <property type="entry name" value="LARGE, MULTIFUNCTIONAL SECRETED PROTEIN"/>
    <property type="match status" value="1"/>
</dbReference>
<dbReference type="InterPro" id="IPR011041">
    <property type="entry name" value="Quinoprot_gluc/sorb_DH_b-prop"/>
</dbReference>
<keyword evidence="6" id="KW-1185">Reference proteome</keyword>
<evidence type="ECO:0000313" key="6">
    <source>
        <dbReference type="Proteomes" id="UP000319004"/>
    </source>
</evidence>
<evidence type="ECO:0000259" key="4">
    <source>
        <dbReference type="Pfam" id="PF23500"/>
    </source>
</evidence>
<dbReference type="InterPro" id="IPR011042">
    <property type="entry name" value="6-blade_b-propeller_TolB-like"/>
</dbReference>
<dbReference type="SUPFAM" id="SSF52317">
    <property type="entry name" value="Class I glutamine amidotransferase-like"/>
    <property type="match status" value="1"/>
</dbReference>
<proteinExistence type="predicted"/>
<reference evidence="5 6" key="1">
    <citation type="submission" date="2019-03" db="EMBL/GenBank/DDBJ databases">
        <title>Deep-cultivation of Planctomycetes and their phenomic and genomic characterization uncovers novel biology.</title>
        <authorList>
            <person name="Wiegand S."/>
            <person name="Jogler M."/>
            <person name="Boedeker C."/>
            <person name="Pinto D."/>
            <person name="Vollmers J."/>
            <person name="Rivas-Marin E."/>
            <person name="Kohn T."/>
            <person name="Peeters S.H."/>
            <person name="Heuer A."/>
            <person name="Rast P."/>
            <person name="Oberbeckmann S."/>
            <person name="Bunk B."/>
            <person name="Jeske O."/>
            <person name="Meyerdierks A."/>
            <person name="Storesund J.E."/>
            <person name="Kallscheuer N."/>
            <person name="Luecker S."/>
            <person name="Lage O.M."/>
            <person name="Pohl T."/>
            <person name="Merkel B.J."/>
            <person name="Hornburger P."/>
            <person name="Mueller R.-W."/>
            <person name="Bruemmer F."/>
            <person name="Labrenz M."/>
            <person name="Spormann A.M."/>
            <person name="Op den Camp H."/>
            <person name="Overmann J."/>
            <person name="Amann R."/>
            <person name="Jetten M.S.M."/>
            <person name="Mascher T."/>
            <person name="Medema M.H."/>
            <person name="Devos D.P."/>
            <person name="Kaster A.-K."/>
            <person name="Ovreas L."/>
            <person name="Rohde M."/>
            <person name="Galperin M.Y."/>
            <person name="Jogler C."/>
        </authorList>
    </citation>
    <scope>NUCLEOTIDE SEQUENCE [LARGE SCALE GENOMIC DNA]</scope>
    <source>
        <strain evidence="5 6">Enr13</strain>
    </source>
</reference>
<dbReference type="InterPro" id="IPR016024">
    <property type="entry name" value="ARM-type_fold"/>
</dbReference>
<dbReference type="InterPro" id="IPR011989">
    <property type="entry name" value="ARM-like"/>
</dbReference>
<dbReference type="RefSeq" id="WP_145390435.1">
    <property type="nucleotide sequence ID" value="NZ_CP037423.1"/>
</dbReference>
<protein>
    <submittedName>
        <fullName evidence="5">Trehalose utilization</fullName>
    </submittedName>
</protein>
<dbReference type="SUPFAM" id="SSF48371">
    <property type="entry name" value="ARM repeat"/>
    <property type="match status" value="1"/>
</dbReference>
<feature type="domain" description="ThuA-like" evidence="3">
    <location>
        <begin position="58"/>
        <end position="273"/>
    </location>
</feature>